<dbReference type="NCBIfam" id="TIGR02595">
    <property type="entry name" value="PEP_CTERM"/>
    <property type="match status" value="1"/>
</dbReference>
<keyword evidence="1" id="KW-0812">Transmembrane</keyword>
<reference evidence="4 5" key="1">
    <citation type="submission" date="2017-08" db="EMBL/GenBank/DDBJ databases">
        <title>Infants hospitalized years apart are colonized by the same room-sourced microbial strains.</title>
        <authorList>
            <person name="Brooks B."/>
            <person name="Olm M.R."/>
            <person name="Firek B.A."/>
            <person name="Baker R."/>
            <person name="Thomas B.C."/>
            <person name="Morowitz M.J."/>
            <person name="Banfield J.F."/>
        </authorList>
    </citation>
    <scope>NUCLEOTIDE SEQUENCE [LARGE SCALE GENOMIC DNA]</scope>
    <source>
        <strain evidence="4">S2_012_000_R2_81</strain>
    </source>
</reference>
<comment type="caution">
    <text evidence="4">The sequence shown here is derived from an EMBL/GenBank/DDBJ whole genome shotgun (WGS) entry which is preliminary data.</text>
</comment>
<name>A0A2W5F9R3_9BURK</name>
<evidence type="ECO:0000259" key="3">
    <source>
        <dbReference type="Pfam" id="PF07589"/>
    </source>
</evidence>
<dbReference type="Pfam" id="PF07589">
    <property type="entry name" value="PEP-CTERM"/>
    <property type="match status" value="1"/>
</dbReference>
<dbReference type="NCBIfam" id="NF038126">
    <property type="entry name" value="PEP_CTERM_FxDxF"/>
    <property type="match status" value="1"/>
</dbReference>
<keyword evidence="1" id="KW-0472">Membrane</keyword>
<keyword evidence="2" id="KW-0732">Signal</keyword>
<proteinExistence type="predicted"/>
<feature type="signal peptide" evidence="2">
    <location>
        <begin position="1"/>
        <end position="21"/>
    </location>
</feature>
<evidence type="ECO:0000313" key="5">
    <source>
        <dbReference type="Proteomes" id="UP000249633"/>
    </source>
</evidence>
<feature type="chain" id="PRO_5015952783" description="Ice-binding protein C-terminal domain-containing protein" evidence="2">
    <location>
        <begin position="22"/>
        <end position="172"/>
    </location>
</feature>
<accession>A0A2W5F9R3</accession>
<feature type="transmembrane region" description="Helical" evidence="1">
    <location>
        <begin position="151"/>
        <end position="167"/>
    </location>
</feature>
<evidence type="ECO:0000256" key="1">
    <source>
        <dbReference type="SAM" id="Phobius"/>
    </source>
</evidence>
<gene>
    <name evidence="4" type="ORF">DI603_17035</name>
</gene>
<evidence type="ECO:0000313" key="4">
    <source>
        <dbReference type="EMBL" id="PZP29376.1"/>
    </source>
</evidence>
<feature type="domain" description="Ice-binding protein C-terminal" evidence="3">
    <location>
        <begin position="145"/>
        <end position="169"/>
    </location>
</feature>
<dbReference type="AlphaFoldDB" id="A0A2W5F9R3"/>
<evidence type="ECO:0000256" key="2">
    <source>
        <dbReference type="SAM" id="SignalP"/>
    </source>
</evidence>
<protein>
    <recommendedName>
        <fullName evidence="3">Ice-binding protein C-terminal domain-containing protein</fullName>
    </recommendedName>
</protein>
<sequence length="172" mass="17318">MALKNALIAAGLLVASLAASASTPITLTFNGTDQWSGSFSAAASGANTFTLDLTDLAGSWGNISFTSLITANFAGNSGYDVTSVTLDGQSFTAQADVSIPGGFGVDAWTYQASNLSAGVHTLVVTGNLIGGAVGFTGSLNIQAQPVPEPESYALMLAGLVAVGAVVRRRSRV</sequence>
<dbReference type="Proteomes" id="UP000249633">
    <property type="component" value="Unassembled WGS sequence"/>
</dbReference>
<dbReference type="InterPro" id="IPR013424">
    <property type="entry name" value="Ice-binding_C"/>
</dbReference>
<organism evidence="4 5">
    <name type="scientific">Roseateles depolymerans</name>
    <dbReference type="NCBI Taxonomy" id="76731"/>
    <lineage>
        <taxon>Bacteria</taxon>
        <taxon>Pseudomonadati</taxon>
        <taxon>Pseudomonadota</taxon>
        <taxon>Betaproteobacteria</taxon>
        <taxon>Burkholderiales</taxon>
        <taxon>Sphaerotilaceae</taxon>
        <taxon>Roseateles</taxon>
    </lineage>
</organism>
<keyword evidence="1" id="KW-1133">Transmembrane helix</keyword>
<dbReference type="EMBL" id="QFOD01000018">
    <property type="protein sequence ID" value="PZP29376.1"/>
    <property type="molecule type" value="Genomic_DNA"/>
</dbReference>